<dbReference type="EMBL" id="AFNH02000515">
    <property type="protein sequence ID" value="EZG67505.1"/>
    <property type="molecule type" value="Genomic_DNA"/>
</dbReference>
<dbReference type="OrthoDB" id="10255969at2759"/>
<dbReference type="CDD" id="cd03263">
    <property type="entry name" value="ABC_subfamily_A"/>
    <property type="match status" value="2"/>
</dbReference>
<dbReference type="GO" id="GO:0005319">
    <property type="term" value="F:lipid transporter activity"/>
    <property type="evidence" value="ECO:0007669"/>
    <property type="project" value="TreeGrafter"/>
</dbReference>
<evidence type="ECO:0000256" key="5">
    <source>
        <dbReference type="ARBA" id="ARBA00022741"/>
    </source>
</evidence>
<feature type="transmembrane region" description="Helical" evidence="10">
    <location>
        <begin position="312"/>
        <end position="332"/>
    </location>
</feature>
<protein>
    <submittedName>
        <fullName evidence="12">ABC transporter</fullName>
        <ecNumber evidence="12">3.6.3.17</ecNumber>
    </submittedName>
</protein>
<keyword evidence="8 10" id="KW-0472">Membrane</keyword>
<evidence type="ECO:0000256" key="10">
    <source>
        <dbReference type="SAM" id="Phobius"/>
    </source>
</evidence>
<dbReference type="Pfam" id="PF00005">
    <property type="entry name" value="ABC_tran"/>
    <property type="match status" value="2"/>
</dbReference>
<gene>
    <name evidence="12" type="ORF">GNI_068440</name>
</gene>
<feature type="transmembrane region" description="Helical" evidence="10">
    <location>
        <begin position="352"/>
        <end position="371"/>
    </location>
</feature>
<feature type="region of interest" description="Disordered" evidence="9">
    <location>
        <begin position="817"/>
        <end position="844"/>
    </location>
</feature>
<dbReference type="Pfam" id="PF12698">
    <property type="entry name" value="ABC2_membrane_3"/>
    <property type="match status" value="1"/>
</dbReference>
<dbReference type="eggNOG" id="KOG0059">
    <property type="taxonomic scope" value="Eukaryota"/>
</dbReference>
<keyword evidence="7 10" id="KW-1133">Transmembrane helix</keyword>
<evidence type="ECO:0000256" key="4">
    <source>
        <dbReference type="ARBA" id="ARBA00022692"/>
    </source>
</evidence>
<evidence type="ECO:0000256" key="1">
    <source>
        <dbReference type="ARBA" id="ARBA00004141"/>
    </source>
</evidence>
<dbReference type="RefSeq" id="XP_011130220.1">
    <property type="nucleotide sequence ID" value="XM_011131918.1"/>
</dbReference>
<evidence type="ECO:0000313" key="13">
    <source>
        <dbReference type="Proteomes" id="UP000019763"/>
    </source>
</evidence>
<proteinExistence type="inferred from homology"/>
<dbReference type="VEuPathDB" id="CryptoDB:GNI_068440"/>
<dbReference type="InterPro" id="IPR017871">
    <property type="entry name" value="ABC_transporter-like_CS"/>
</dbReference>
<keyword evidence="4 10" id="KW-0812">Transmembrane</keyword>
<name>A0A023B7L1_GRENI</name>
<evidence type="ECO:0000259" key="11">
    <source>
        <dbReference type="PROSITE" id="PS50893"/>
    </source>
</evidence>
<feature type="domain" description="ABC transporter" evidence="11">
    <location>
        <begin position="440"/>
        <end position="718"/>
    </location>
</feature>
<feature type="transmembrane region" description="Helical" evidence="10">
    <location>
        <begin position="1339"/>
        <end position="1361"/>
    </location>
</feature>
<dbReference type="GeneID" id="22912505"/>
<keyword evidence="5" id="KW-0547">Nucleotide-binding</keyword>
<evidence type="ECO:0000256" key="7">
    <source>
        <dbReference type="ARBA" id="ARBA00022989"/>
    </source>
</evidence>
<dbReference type="OMA" id="GVCYHMP"/>
<comment type="subcellular location">
    <subcellularLocation>
        <location evidence="1">Membrane</location>
        <topology evidence="1">Multi-pass membrane protein</topology>
    </subcellularLocation>
</comment>
<evidence type="ECO:0000256" key="2">
    <source>
        <dbReference type="ARBA" id="ARBA00008869"/>
    </source>
</evidence>
<feature type="transmembrane region" description="Helical" evidence="10">
    <location>
        <begin position="281"/>
        <end position="300"/>
    </location>
</feature>
<feature type="transmembrane region" description="Helical" evidence="10">
    <location>
        <begin position="1175"/>
        <end position="1197"/>
    </location>
</feature>
<dbReference type="GO" id="GO:0005524">
    <property type="term" value="F:ATP binding"/>
    <property type="evidence" value="ECO:0007669"/>
    <property type="project" value="UniProtKB-KW"/>
</dbReference>
<comment type="caution">
    <text evidence="12">The sequence shown here is derived from an EMBL/GenBank/DDBJ whole genome shotgun (WGS) entry which is preliminary data.</text>
</comment>
<dbReference type="InterPro" id="IPR003439">
    <property type="entry name" value="ABC_transporter-like_ATP-bd"/>
</dbReference>
<dbReference type="SUPFAM" id="SSF52540">
    <property type="entry name" value="P-loop containing nucleoside triphosphate hydrolases"/>
    <property type="match status" value="2"/>
</dbReference>
<dbReference type="FunFam" id="3.40.50.300:FF:000335">
    <property type="entry name" value="ATP binding cassette subfamily A member 5"/>
    <property type="match status" value="1"/>
</dbReference>
<evidence type="ECO:0000256" key="3">
    <source>
        <dbReference type="ARBA" id="ARBA00022448"/>
    </source>
</evidence>
<keyword evidence="6" id="KW-0067">ATP-binding</keyword>
<feature type="transmembrane region" description="Helical" evidence="10">
    <location>
        <begin position="1262"/>
        <end position="1285"/>
    </location>
</feature>
<dbReference type="PROSITE" id="PS00211">
    <property type="entry name" value="ABC_TRANSPORTER_1"/>
    <property type="match status" value="2"/>
</dbReference>
<feature type="compositionally biased region" description="Acidic residues" evidence="9">
    <location>
        <begin position="817"/>
        <end position="829"/>
    </location>
</feature>
<dbReference type="Gene3D" id="3.40.50.300">
    <property type="entry name" value="P-loop containing nucleotide triphosphate hydrolases"/>
    <property type="match status" value="2"/>
</dbReference>
<organism evidence="12 13">
    <name type="scientific">Gregarina niphandrodes</name>
    <name type="common">Septate eugregarine</name>
    <dbReference type="NCBI Taxonomy" id="110365"/>
    <lineage>
        <taxon>Eukaryota</taxon>
        <taxon>Sar</taxon>
        <taxon>Alveolata</taxon>
        <taxon>Apicomplexa</taxon>
        <taxon>Conoidasida</taxon>
        <taxon>Gregarinasina</taxon>
        <taxon>Eugregarinorida</taxon>
        <taxon>Gregarinidae</taxon>
        <taxon>Gregarina</taxon>
    </lineage>
</organism>
<feature type="transmembrane region" description="Helical" evidence="10">
    <location>
        <begin position="755"/>
        <end position="775"/>
    </location>
</feature>
<dbReference type="InterPro" id="IPR026082">
    <property type="entry name" value="ABCA"/>
</dbReference>
<sequence length="1838" mass="206528">MVHFLAHWERTIGNQPIRLYKNNGTLAERMRLDERIAFGIEFGHLKRTDGNVTVSLTFKDDEVPLELHVDGMRGACRQTSKRYAPEELDRLYPEFRQCEAGKYLRSPFVLAQTVLMHSVIAAKAEYELDPQFPVTSKFRQILMNKLELPGVSLIAEDFPLHVALHTQYPQLAAATPLFIMFAFSRFIISSIHDVVAEKESKLNEVMKIFGLGTAEHWVSWLLTACIMNLLYTGITMILCRLCNMFGESNYLVIAVLFYFYLLSLLTSGFLVSVFFDTLQGASAAGMVYHVVLNGVGLMLSSLRDTPQIYKNLLCFFSPVTFSLCIDEIIRALPMKPLTLSNWFDFRNSNIGFYTLALIGGSLGYWLLAWYLDTVLASSFGIALPWYWPITELMKYMTGARYGPDAPVSHPAMDASDDAIGDIAGFSEPVPAQIKEKGRAVQIRGLVKEFTTAGEVKRAVDNLSLDVYRSEIFALLGHNGAGKTTTISILTGMLVADGGDALVNGYSIRTESKQVQQSISVCPQHNIFFEELLCIEHLCFFAGLRGIEVREPLLKLQNPSVYAEEVMEQVQKMQMERQMRQVRGEEIHYEHSDTKTWNGVLDLIDRFGLMSKMFTHPRTLSGGQKRRLWLALALLAEPAVVFLDEPTSGVDPVGRQDIWKVIQEERKTGRCIILTTHHMEEADILADRKAVMAAGKLRCLGSSLFLKSKFGIGYYLEVQLERDLDPSQRDVSVRQITDLIRSHVPSVKPILTKKEAGTWASISLVAGVLIFALPLAELPNFGPLLMEMEDQKSTLSIRDYAVSMSTLEEVFFRLGEENQDTDEPLEETEELGVHGRRRSSAALPLPSENEAAEEDIHLGMNDSDEVAANLANQRFQRPQGSSLIDQLIGVTYLRYAQVFHNLRAFCLDVLLPTGCFLLGLFLRRGDGPHSMDLGFDVKVQRYFMNSPELINQTIPYYVDSELSNLGRQKVFKLIDQLPFKHQLMPLHPCMAPENLVEISGKQCQAALLEASKLSAERSLDVDFEVTPTTNKEYLLRRPTKLKRFGPDAPVIEEDYPYAFNIAPELRSGKVRSEGNILRNFVWRSTQADMFGVWDNFYPAAIQFEPNPHALNDDTPFDAVSTDPDDVLIRYMWNPYAPHSFPAFLNGLGTSVANNALPSKNGQHEFEFRSTPTYRDIPVYITTLTWALHSLLSLGMSFLPSRFGHQVMYDNYMKTKHSLIVMGCPFVVYWIGTFIINWLVMVLTNTSITFVVGSFIPLFARHPWSLWMLQACLLGHAAAMLVYGYFFTFVMTSSRSYSVFMQLSTMLLSLGPAYIVSTFYDYKLYVWGIPLRYLSGIIHKICVFTLAPYIPLGSMMTIIMIMNQAEQERRTARLDEFLSLNNQVVWCVLGAIFQTVVYGALIIYLDAREYTAKKPNRHAVKALKQWKEVRTNVRQQVLSQPGASEAMVPAQFQITKDQDVLQAEAEVDDIMTVYNAQMQAETTNAPIPRYFPNLRLGKQPKDLPAILIHNLHHLYLPTSSAGDVTVAQKGTSFWVKSGEVMGLLGPNGAGKSTTINLLTCDPHIDAPTEGDGYLGGISVSTTPQDAYAHIGLVPQFDALWPDVTVSDNLYTFAKVKGLSREERVKVTGDLLKKLDLIPHQHKRIHELSGGNKRRASIAVAFLGNPRVVLMDEPSSGIDPAGRRKLLEMLMAERQQRAIIITTHSMEEAESLCTKVGIVVNGQLQCLNTCLSIKNAYGTGLRLELELAADWRGTGRLRQSDRDAVVAWVKNKLHPDSVLTEEVASRLYFTIPVDSSKLGEIFTALSTESEQVGIKEYAVAQPTMDQVFAIFAKRQQNLQEP</sequence>
<evidence type="ECO:0000256" key="6">
    <source>
        <dbReference type="ARBA" id="ARBA00022840"/>
    </source>
</evidence>
<dbReference type="SMART" id="SM00382">
    <property type="entry name" value="AAA"/>
    <property type="match status" value="2"/>
</dbReference>
<dbReference type="GO" id="GO:0140359">
    <property type="term" value="F:ABC-type transporter activity"/>
    <property type="evidence" value="ECO:0007669"/>
    <property type="project" value="InterPro"/>
</dbReference>
<keyword evidence="13" id="KW-1185">Reference proteome</keyword>
<evidence type="ECO:0000256" key="8">
    <source>
        <dbReference type="ARBA" id="ARBA00023136"/>
    </source>
</evidence>
<accession>A0A023B7L1</accession>
<dbReference type="PANTHER" id="PTHR19229">
    <property type="entry name" value="ATP-BINDING CASSETTE TRANSPORTER SUBFAMILY A ABCA"/>
    <property type="match status" value="1"/>
</dbReference>
<keyword evidence="12" id="KW-0378">Hydrolase</keyword>
<feature type="transmembrane region" description="Helical" evidence="10">
    <location>
        <begin position="1297"/>
        <end position="1318"/>
    </location>
</feature>
<evidence type="ECO:0000313" key="12">
    <source>
        <dbReference type="EMBL" id="EZG67505.1"/>
    </source>
</evidence>
<dbReference type="InterPro" id="IPR027417">
    <property type="entry name" value="P-loop_NTPase"/>
</dbReference>
<dbReference type="EC" id="3.6.3.17" evidence="12"/>
<feature type="domain" description="ABC transporter" evidence="11">
    <location>
        <begin position="1504"/>
        <end position="1743"/>
    </location>
</feature>
<dbReference type="InterPro" id="IPR013525">
    <property type="entry name" value="ABC2_TM"/>
</dbReference>
<keyword evidence="3" id="KW-0813">Transport</keyword>
<dbReference type="PROSITE" id="PS50893">
    <property type="entry name" value="ABC_TRANSPORTER_2"/>
    <property type="match status" value="2"/>
</dbReference>
<comment type="similarity">
    <text evidence="2">Belongs to the ABC transporter superfamily. ABCA family.</text>
</comment>
<evidence type="ECO:0000256" key="9">
    <source>
        <dbReference type="SAM" id="MobiDB-lite"/>
    </source>
</evidence>
<dbReference type="Proteomes" id="UP000019763">
    <property type="component" value="Unassembled WGS sequence"/>
</dbReference>
<dbReference type="GO" id="GO:0016020">
    <property type="term" value="C:membrane"/>
    <property type="evidence" value="ECO:0007669"/>
    <property type="project" value="UniProtKB-SubCell"/>
</dbReference>
<feature type="transmembrane region" description="Helical" evidence="10">
    <location>
        <begin position="250"/>
        <end position="275"/>
    </location>
</feature>
<dbReference type="InterPro" id="IPR003593">
    <property type="entry name" value="AAA+_ATPase"/>
</dbReference>
<reference evidence="12" key="1">
    <citation type="submission" date="2013-12" db="EMBL/GenBank/DDBJ databases">
        <authorList>
            <person name="Omoto C.K."/>
            <person name="Sibley D."/>
            <person name="Venepally P."/>
            <person name="Hadjithomas M."/>
            <person name="Karamycheva S."/>
            <person name="Brunk B."/>
            <person name="Roos D."/>
            <person name="Caler E."/>
            <person name="Lorenzi H."/>
        </authorList>
    </citation>
    <scope>NUCLEOTIDE SEQUENCE</scope>
</reference>
<feature type="transmembrane region" description="Helical" evidence="10">
    <location>
        <begin position="1217"/>
        <end position="1241"/>
    </location>
</feature>
<feature type="transmembrane region" description="Helical" evidence="10">
    <location>
        <begin position="217"/>
        <end position="238"/>
    </location>
</feature>
<dbReference type="GO" id="GO:0016887">
    <property type="term" value="F:ATP hydrolysis activity"/>
    <property type="evidence" value="ECO:0007669"/>
    <property type="project" value="InterPro"/>
</dbReference>
<feature type="transmembrane region" description="Helical" evidence="10">
    <location>
        <begin position="1381"/>
        <end position="1403"/>
    </location>
</feature>